<dbReference type="EMBL" id="FWXO01000001">
    <property type="protein sequence ID" value="SMC42575.1"/>
    <property type="molecule type" value="Genomic_DNA"/>
</dbReference>
<dbReference type="AlphaFoldDB" id="A0A1W1Z296"/>
<evidence type="ECO:0008006" key="3">
    <source>
        <dbReference type="Google" id="ProtNLM"/>
    </source>
</evidence>
<name>A0A1W1Z296_9FLAO</name>
<dbReference type="OrthoDB" id="1144611at2"/>
<accession>A0A1W1Z296</accession>
<keyword evidence="2" id="KW-1185">Reference proteome</keyword>
<proteinExistence type="predicted"/>
<reference evidence="1 2" key="1">
    <citation type="submission" date="2017-04" db="EMBL/GenBank/DDBJ databases">
        <authorList>
            <person name="Afonso C.L."/>
            <person name="Miller P.J."/>
            <person name="Scott M.A."/>
            <person name="Spackman E."/>
            <person name="Goraichik I."/>
            <person name="Dimitrov K.M."/>
            <person name="Suarez D.L."/>
            <person name="Swayne D.E."/>
        </authorList>
    </citation>
    <scope>NUCLEOTIDE SEQUENCE [LARGE SCALE GENOMIC DNA]</scope>
    <source>
        <strain evidence="1 2">DSM 21164</strain>
    </source>
</reference>
<protein>
    <recommendedName>
        <fullName evidence="3">SpoIIAA-like</fullName>
    </recommendedName>
</protein>
<dbReference type="Proteomes" id="UP000192360">
    <property type="component" value="Unassembled WGS sequence"/>
</dbReference>
<dbReference type="RefSeq" id="WP_084060342.1">
    <property type="nucleotide sequence ID" value="NZ_FWXO01000001.1"/>
</dbReference>
<gene>
    <name evidence="1" type="ORF">SAMN05660703_1066</name>
</gene>
<dbReference type="STRING" id="504486.SAMN05660703_1066"/>
<evidence type="ECO:0000313" key="2">
    <source>
        <dbReference type="Proteomes" id="UP000192360"/>
    </source>
</evidence>
<sequence length="143" mass="16758">MISIKNTPFYKEAFNELNYSFGNYFLFEGFVVAEINEDVVYSWEKHGKMVSGEIANLYDQNGEDLIYITNRINNYSVNPLGWLQFFKNNYRLKAYGIVTYTKKGYSNTILEKIFMNINIYRYSSLKEAIEWAKITRTSVISAS</sequence>
<evidence type="ECO:0000313" key="1">
    <source>
        <dbReference type="EMBL" id="SMC42575.1"/>
    </source>
</evidence>
<organism evidence="1 2">
    <name type="scientific">Cellulophaga tyrosinoxydans</name>
    <dbReference type="NCBI Taxonomy" id="504486"/>
    <lineage>
        <taxon>Bacteria</taxon>
        <taxon>Pseudomonadati</taxon>
        <taxon>Bacteroidota</taxon>
        <taxon>Flavobacteriia</taxon>
        <taxon>Flavobacteriales</taxon>
        <taxon>Flavobacteriaceae</taxon>
        <taxon>Cellulophaga</taxon>
    </lineage>
</organism>